<dbReference type="PANTHER" id="PTHR35311">
    <property type="entry name" value="KINETOCHORE-ASSOCIATED PROTEIN KNL-2 HOMOLOG"/>
    <property type="match status" value="1"/>
</dbReference>
<feature type="domain" description="SANTA" evidence="2">
    <location>
        <begin position="24"/>
        <end position="115"/>
    </location>
</feature>
<gene>
    <name evidence="3" type="ORF">VNO78_21860</name>
</gene>
<dbReference type="Proteomes" id="UP001386955">
    <property type="component" value="Unassembled WGS sequence"/>
</dbReference>
<comment type="caution">
    <text evidence="3">The sequence shown here is derived from an EMBL/GenBank/DDBJ whole genome shotgun (WGS) entry which is preliminary data.</text>
</comment>
<evidence type="ECO:0000313" key="3">
    <source>
        <dbReference type="EMBL" id="KAK7393308.1"/>
    </source>
</evidence>
<dbReference type="AlphaFoldDB" id="A0AAN9XIN7"/>
<name>A0AAN9XIN7_PSOTE</name>
<feature type="compositionally biased region" description="Basic and acidic residues" evidence="1">
    <location>
        <begin position="369"/>
        <end position="391"/>
    </location>
</feature>
<dbReference type="EMBL" id="JAYMYS010000005">
    <property type="protein sequence ID" value="KAK7393308.1"/>
    <property type="molecule type" value="Genomic_DNA"/>
</dbReference>
<evidence type="ECO:0000259" key="2">
    <source>
        <dbReference type="Pfam" id="PF09133"/>
    </source>
</evidence>
<protein>
    <recommendedName>
        <fullName evidence="2">SANTA domain-containing protein</fullName>
    </recommendedName>
</protein>
<dbReference type="InterPro" id="IPR015216">
    <property type="entry name" value="SANTA"/>
</dbReference>
<dbReference type="PANTHER" id="PTHR35311:SF9">
    <property type="entry name" value="KINETOCHORE-ASSOCIATED PROTEIN KNL-2 HOMOLOG"/>
    <property type="match status" value="1"/>
</dbReference>
<feature type="region of interest" description="Disordered" evidence="1">
    <location>
        <begin position="322"/>
        <end position="448"/>
    </location>
</feature>
<dbReference type="Pfam" id="PF09133">
    <property type="entry name" value="SANTA"/>
    <property type="match status" value="1"/>
</dbReference>
<evidence type="ECO:0000313" key="4">
    <source>
        <dbReference type="Proteomes" id="UP001386955"/>
    </source>
</evidence>
<proteinExistence type="predicted"/>
<feature type="region of interest" description="Disordered" evidence="1">
    <location>
        <begin position="219"/>
        <end position="249"/>
    </location>
</feature>
<sequence>MADCTSTATPSNDTESCYFQRTFTLYDWWLIKAQDDFQGKRLAVAGVSSRKNEAMRVFVSAPVVKRHDVFSLETADGKCVIISGFINEKRTLENGFTPEVFNCFLYGFPPNWESYALDCFREESTTGTDLGAAAPHNVSACCPEILSDGVEDSISNSLASQKEAPGDLEKSFCINERNLSKEMSGVNVACSSGGKRRSARLHDINVCKQKKQIVSGGLPKHIHNEENSTSVALENSDAERRKSSATPIQSQLRSEYANDACLETQKEAPGDLEKSFCINERNLPKEMGGVNVACSSGGKRRSARLHDIKVCKQKKQIVAGGLPNHLRNEENSSSVALENSDAERLKSPATPIQSQLRSVENPIPTSSASREEAPGDHEKSSHGGPPKHPDNENFASLSLENCDVEGLKSSPATPIQSKSRRQRTSHEQPVKKSASRISSTLSPKTDGCYKKKRVTIETKQNILIGSPQSLSFRKSRSGRLLLPPLEFWRNQIPIYNADHELTEIQDCASLI</sequence>
<reference evidence="3 4" key="1">
    <citation type="submission" date="2024-01" db="EMBL/GenBank/DDBJ databases">
        <title>The genomes of 5 underutilized Papilionoideae crops provide insights into root nodulation and disease resistanc.</title>
        <authorList>
            <person name="Jiang F."/>
        </authorList>
    </citation>
    <scope>NUCLEOTIDE SEQUENCE [LARGE SCALE GENOMIC DNA]</scope>
    <source>
        <strain evidence="3">DUOXIRENSHENG_FW03</strain>
        <tissue evidence="3">Leaves</tissue>
    </source>
</reference>
<organism evidence="3 4">
    <name type="scientific">Psophocarpus tetragonolobus</name>
    <name type="common">Winged bean</name>
    <name type="synonym">Dolichos tetragonolobus</name>
    <dbReference type="NCBI Taxonomy" id="3891"/>
    <lineage>
        <taxon>Eukaryota</taxon>
        <taxon>Viridiplantae</taxon>
        <taxon>Streptophyta</taxon>
        <taxon>Embryophyta</taxon>
        <taxon>Tracheophyta</taxon>
        <taxon>Spermatophyta</taxon>
        <taxon>Magnoliopsida</taxon>
        <taxon>eudicotyledons</taxon>
        <taxon>Gunneridae</taxon>
        <taxon>Pentapetalae</taxon>
        <taxon>rosids</taxon>
        <taxon>fabids</taxon>
        <taxon>Fabales</taxon>
        <taxon>Fabaceae</taxon>
        <taxon>Papilionoideae</taxon>
        <taxon>50 kb inversion clade</taxon>
        <taxon>NPAAA clade</taxon>
        <taxon>indigoferoid/millettioid clade</taxon>
        <taxon>Phaseoleae</taxon>
        <taxon>Psophocarpus</taxon>
    </lineage>
</organism>
<keyword evidence="4" id="KW-1185">Reference proteome</keyword>
<evidence type="ECO:0000256" key="1">
    <source>
        <dbReference type="SAM" id="MobiDB-lite"/>
    </source>
</evidence>
<dbReference type="InterPro" id="IPR053090">
    <property type="entry name" value="Centromere_KNL-2_homolog"/>
</dbReference>
<feature type="compositionally biased region" description="Polar residues" evidence="1">
    <location>
        <begin position="350"/>
        <end position="368"/>
    </location>
</feature>
<accession>A0AAN9XIN7</accession>